<feature type="domain" description="DhaK" evidence="6">
    <location>
        <begin position="11"/>
        <end position="341"/>
    </location>
</feature>
<evidence type="ECO:0000259" key="5">
    <source>
        <dbReference type="PROSITE" id="PS51480"/>
    </source>
</evidence>
<dbReference type="InterPro" id="IPR012734">
    <property type="entry name" value="DhaK_ATP"/>
</dbReference>
<dbReference type="Pfam" id="PF02734">
    <property type="entry name" value="Dak2"/>
    <property type="match status" value="1"/>
</dbReference>
<keyword evidence="4" id="KW-0067">ATP-binding</keyword>
<dbReference type="PROSITE" id="PS51480">
    <property type="entry name" value="DHAL"/>
    <property type="match status" value="1"/>
</dbReference>
<gene>
    <name evidence="7" type="ORF">OIU77_008268</name>
</gene>
<evidence type="ECO:0000256" key="3">
    <source>
        <dbReference type="ARBA" id="ARBA00022777"/>
    </source>
</evidence>
<dbReference type="InterPro" id="IPR036117">
    <property type="entry name" value="DhaL_dom_sf"/>
</dbReference>
<dbReference type="InterPro" id="IPR050861">
    <property type="entry name" value="Dihydroxyacetone_Kinase"/>
</dbReference>
<reference evidence="7" key="2">
    <citation type="journal article" date="2023" name="Int. J. Mol. Sci.">
        <title>De Novo Assembly and Annotation of 11 Diverse Shrub Willow (Salix) Genomes Reveals Novel Gene Organization in Sex-Linked Regions.</title>
        <authorList>
            <person name="Hyden B."/>
            <person name="Feng K."/>
            <person name="Yates T.B."/>
            <person name="Jawdy S."/>
            <person name="Cereghino C."/>
            <person name="Smart L.B."/>
            <person name="Muchero W."/>
        </authorList>
    </citation>
    <scope>NUCLEOTIDE SEQUENCE</scope>
    <source>
        <tissue evidence="7">Shoot tip</tissue>
    </source>
</reference>
<dbReference type="Proteomes" id="UP001141253">
    <property type="component" value="Chromosome 15W"/>
</dbReference>
<reference evidence="7" key="1">
    <citation type="submission" date="2022-10" db="EMBL/GenBank/DDBJ databases">
        <authorList>
            <person name="Hyden B.L."/>
            <person name="Feng K."/>
            <person name="Yates T."/>
            <person name="Jawdy S."/>
            <person name="Smart L.B."/>
            <person name="Muchero W."/>
        </authorList>
    </citation>
    <scope>NUCLEOTIDE SEQUENCE</scope>
    <source>
        <tissue evidence="7">Shoot tip</tissue>
    </source>
</reference>
<dbReference type="Gene3D" id="3.30.1180.20">
    <property type="entry name" value="Dihydroxyacetone kinase, domain 2"/>
    <property type="match status" value="1"/>
</dbReference>
<evidence type="ECO:0000313" key="7">
    <source>
        <dbReference type="EMBL" id="KAJ6340472.1"/>
    </source>
</evidence>
<dbReference type="InterPro" id="IPR004006">
    <property type="entry name" value="DhaK_dom"/>
</dbReference>
<dbReference type="SMART" id="SM01120">
    <property type="entry name" value="Dak2"/>
    <property type="match status" value="1"/>
</dbReference>
<feature type="domain" description="DhaL" evidence="5">
    <location>
        <begin position="381"/>
        <end position="585"/>
    </location>
</feature>
<evidence type="ECO:0008006" key="9">
    <source>
        <dbReference type="Google" id="ProtNLM"/>
    </source>
</evidence>
<dbReference type="NCBIfam" id="NF011049">
    <property type="entry name" value="PRK14479.1"/>
    <property type="match status" value="1"/>
</dbReference>
<dbReference type="SUPFAM" id="SSF82549">
    <property type="entry name" value="DAK1/DegV-like"/>
    <property type="match status" value="1"/>
</dbReference>
<evidence type="ECO:0000256" key="2">
    <source>
        <dbReference type="ARBA" id="ARBA00022741"/>
    </source>
</evidence>
<dbReference type="InterPro" id="IPR004007">
    <property type="entry name" value="DhaL_dom"/>
</dbReference>
<dbReference type="Gene3D" id="1.25.40.340">
    <property type="match status" value="1"/>
</dbReference>
<keyword evidence="2" id="KW-0547">Nucleotide-binding</keyword>
<dbReference type="PANTHER" id="PTHR28629">
    <property type="entry name" value="TRIOKINASE/FMN CYCLASE"/>
    <property type="match status" value="1"/>
</dbReference>
<evidence type="ECO:0000256" key="1">
    <source>
        <dbReference type="ARBA" id="ARBA00022679"/>
    </source>
</evidence>
<evidence type="ECO:0000256" key="4">
    <source>
        <dbReference type="ARBA" id="ARBA00022840"/>
    </source>
</evidence>
<organism evidence="7 8">
    <name type="scientific">Salix suchowensis</name>
    <dbReference type="NCBI Taxonomy" id="1278906"/>
    <lineage>
        <taxon>Eukaryota</taxon>
        <taxon>Viridiplantae</taxon>
        <taxon>Streptophyta</taxon>
        <taxon>Embryophyta</taxon>
        <taxon>Tracheophyta</taxon>
        <taxon>Spermatophyta</taxon>
        <taxon>Magnoliopsida</taxon>
        <taxon>eudicotyledons</taxon>
        <taxon>Gunneridae</taxon>
        <taxon>Pentapetalae</taxon>
        <taxon>rosids</taxon>
        <taxon>fabids</taxon>
        <taxon>Malpighiales</taxon>
        <taxon>Salicaceae</taxon>
        <taxon>Saliceae</taxon>
        <taxon>Salix</taxon>
    </lineage>
</organism>
<dbReference type="PANTHER" id="PTHR28629:SF4">
    <property type="entry name" value="TRIOKINASE_FMN CYCLASE"/>
    <property type="match status" value="1"/>
</dbReference>
<sequence>MASQGKKLINDPNAVVTEFIEGLVETYPGLQYLDGFPEVKVVLRADYASAMLDKVAVISGGGSGHEPAHAGFVGEGMLSAAICGEVFTSPQVDAILSGIRAVTGPMGCLLVVTNYTGDRLNFGLAAEQARSEGYKVETVIVGDDCALPPLRGTAGRRGLAGTILVNKIAGAAAATGLSLDEVAAEAKRASEMVGTMGVALSVCTLPGQVTSDRLGPGKMELGLGIHGEPGAAVADLQPVEVVVSHVLQEILSPDTNYVPITPGNRVVLLINGLGATPAMELMIAAGKAVPQLQLEHGLAVDRVYTGSFMTSLDMAGFSISIMKADEAILQYLDAATKAPHWPVGVNGNRPPAKIPVPLPLSHSAKSYESLSRPQQLSEQGCLLEVAIEAAVIAIIDLRDNLNEWDGTVGDGDCGSTMCRGATAILEDMKKYYPLNNAAETVGEIGSSIRRVMGGTSGIIYTIFCKAACAHLKANTQSVVTSKQWAEALEVSIAAVSKYGGASAGFRTLLDALIPASAVLQERLNAGDDPCTAFLLSSEAAVAGAESTRHMQAQAGRSTYISSDILATVPDPGAMAAASWYRAAAMAIKNKYQSN</sequence>
<dbReference type="Pfam" id="PF02733">
    <property type="entry name" value="Dak1"/>
    <property type="match status" value="1"/>
</dbReference>
<dbReference type="Gene3D" id="3.40.50.10440">
    <property type="entry name" value="Dihydroxyacetone kinase, domain 1"/>
    <property type="match status" value="1"/>
</dbReference>
<dbReference type="EMBL" id="JAPFFI010000020">
    <property type="protein sequence ID" value="KAJ6340472.1"/>
    <property type="molecule type" value="Genomic_DNA"/>
</dbReference>
<evidence type="ECO:0000259" key="6">
    <source>
        <dbReference type="PROSITE" id="PS51481"/>
    </source>
</evidence>
<keyword evidence="1" id="KW-0808">Transferase</keyword>
<proteinExistence type="predicted"/>
<keyword evidence="8" id="KW-1185">Reference proteome</keyword>
<name>A0ABQ9AKE7_9ROSI</name>
<dbReference type="NCBIfam" id="TIGR02361">
    <property type="entry name" value="dak_ATP"/>
    <property type="match status" value="1"/>
</dbReference>
<protein>
    <recommendedName>
        <fullName evidence="9">3,4-dihydroxy-2-butanone kinase</fullName>
    </recommendedName>
</protein>
<accession>A0ABQ9AKE7</accession>
<dbReference type="SUPFAM" id="SSF101473">
    <property type="entry name" value="DhaL-like"/>
    <property type="match status" value="1"/>
</dbReference>
<comment type="caution">
    <text evidence="7">The sequence shown here is derived from an EMBL/GenBank/DDBJ whole genome shotgun (WGS) entry which is preliminary data.</text>
</comment>
<evidence type="ECO:0000313" key="8">
    <source>
        <dbReference type="Proteomes" id="UP001141253"/>
    </source>
</evidence>
<keyword evidence="3" id="KW-0418">Kinase</keyword>
<dbReference type="PROSITE" id="PS51481">
    <property type="entry name" value="DHAK"/>
    <property type="match status" value="1"/>
</dbReference>